<organism evidence="2 3">
    <name type="scientific">Bacillus bruguierae</name>
    <dbReference type="NCBI Taxonomy" id="3127667"/>
    <lineage>
        <taxon>Bacteria</taxon>
        <taxon>Bacillati</taxon>
        <taxon>Bacillota</taxon>
        <taxon>Bacilli</taxon>
        <taxon>Bacillales</taxon>
        <taxon>Bacillaceae</taxon>
        <taxon>Bacillus</taxon>
    </lineage>
</organism>
<evidence type="ECO:0000256" key="1">
    <source>
        <dbReference type="SAM" id="Phobius"/>
    </source>
</evidence>
<keyword evidence="1" id="KW-0472">Membrane</keyword>
<dbReference type="RefSeq" id="WP_336471017.1">
    <property type="nucleotide sequence ID" value="NZ_JBAWSX010000001.1"/>
</dbReference>
<proteinExistence type="predicted"/>
<feature type="transmembrane region" description="Helical" evidence="1">
    <location>
        <begin position="25"/>
        <end position="46"/>
    </location>
</feature>
<keyword evidence="1" id="KW-0812">Transmembrane</keyword>
<evidence type="ECO:0000313" key="3">
    <source>
        <dbReference type="Proteomes" id="UP001372526"/>
    </source>
</evidence>
<dbReference type="Pfam" id="PF04186">
    <property type="entry name" value="FxsA"/>
    <property type="match status" value="1"/>
</dbReference>
<feature type="transmembrane region" description="Helical" evidence="1">
    <location>
        <begin position="66"/>
        <end position="90"/>
    </location>
</feature>
<accession>A0ABU8FBB2</accession>
<dbReference type="InterPro" id="IPR007313">
    <property type="entry name" value="FxsA"/>
</dbReference>
<protein>
    <submittedName>
        <fullName evidence="2">FxsA family protein</fullName>
    </submittedName>
</protein>
<dbReference type="NCBIfam" id="NF008528">
    <property type="entry name" value="PRK11463.1-2"/>
    <property type="match status" value="1"/>
</dbReference>
<comment type="caution">
    <text evidence="2">The sequence shown here is derived from an EMBL/GenBank/DDBJ whole genome shotgun (WGS) entry which is preliminary data.</text>
</comment>
<evidence type="ECO:0000313" key="2">
    <source>
        <dbReference type="EMBL" id="MEI4799976.1"/>
    </source>
</evidence>
<dbReference type="PANTHER" id="PTHR35335:SF1">
    <property type="entry name" value="UPF0716 PROTEIN FXSA"/>
    <property type="match status" value="1"/>
</dbReference>
<sequence>MKVFLFLFILIPALEITMLIGSSQWIGLWPTFCVIMLTSIIGAYIAKRQGLAVWRDIQYRFSRGELPGDVVLDAICIFAGGILLMIPGYITDCVGIILLIPAARKPVKYMIIKWMERKISRNNTIIVQK</sequence>
<dbReference type="PANTHER" id="PTHR35335">
    <property type="entry name" value="UPF0716 PROTEIN FXSA"/>
    <property type="match status" value="1"/>
</dbReference>
<dbReference type="EMBL" id="JBAWSX010000001">
    <property type="protein sequence ID" value="MEI4799976.1"/>
    <property type="molecule type" value="Genomic_DNA"/>
</dbReference>
<gene>
    <name evidence="2" type="ORF">WAZ07_01320</name>
</gene>
<keyword evidence="3" id="KW-1185">Reference proteome</keyword>
<keyword evidence="1" id="KW-1133">Transmembrane helix</keyword>
<reference evidence="2 3" key="1">
    <citation type="submission" date="2024-01" db="EMBL/GenBank/DDBJ databases">
        <title>Seven novel Bacillus-like species.</title>
        <authorList>
            <person name="Liu G."/>
        </authorList>
    </citation>
    <scope>NUCLEOTIDE SEQUENCE [LARGE SCALE GENOMIC DNA]</scope>
    <source>
        <strain evidence="2 3">FJAT-51639</strain>
    </source>
</reference>
<name>A0ABU8FBB2_9BACI</name>
<dbReference type="Proteomes" id="UP001372526">
    <property type="component" value="Unassembled WGS sequence"/>
</dbReference>